<name>A0A562JDZ6_9FIRM</name>
<comment type="caution">
    <text evidence="2">The sequence shown here is derived from an EMBL/GenBank/DDBJ whole genome shotgun (WGS) entry which is preliminary data.</text>
</comment>
<dbReference type="PROSITE" id="PS51354">
    <property type="entry name" value="GLUTAREDOXIN_2"/>
    <property type="match status" value="1"/>
</dbReference>
<sequence length="93" mass="10442">MAKEFLSENNIHYVERDIGADPEARKEMMRRKVTGVPTFLIGDDVVVGLDQQKILDLVDHRVKACSVCGTKMRVPTDKGKAVLKCPNCKNQIE</sequence>
<organism evidence="2 3">
    <name type="scientific">Sedimentibacter saalensis</name>
    <dbReference type="NCBI Taxonomy" id="130788"/>
    <lineage>
        <taxon>Bacteria</taxon>
        <taxon>Bacillati</taxon>
        <taxon>Bacillota</taxon>
        <taxon>Tissierellia</taxon>
        <taxon>Sedimentibacter</taxon>
    </lineage>
</organism>
<feature type="domain" description="Glutaredoxin" evidence="1">
    <location>
        <begin position="1"/>
        <end position="46"/>
    </location>
</feature>
<dbReference type="Gene3D" id="3.40.30.10">
    <property type="entry name" value="Glutaredoxin"/>
    <property type="match status" value="1"/>
</dbReference>
<dbReference type="EMBL" id="VLKH01000003">
    <property type="protein sequence ID" value="TWH81526.1"/>
    <property type="molecule type" value="Genomic_DNA"/>
</dbReference>
<dbReference type="Pfam" id="PF00462">
    <property type="entry name" value="Glutaredoxin"/>
    <property type="match status" value="1"/>
</dbReference>
<gene>
    <name evidence="2" type="ORF">LY60_01278</name>
</gene>
<protein>
    <submittedName>
        <fullName evidence="2">Glutaredoxin</fullName>
    </submittedName>
</protein>
<proteinExistence type="predicted"/>
<dbReference type="InterPro" id="IPR036249">
    <property type="entry name" value="Thioredoxin-like_sf"/>
</dbReference>
<dbReference type="SUPFAM" id="SSF52833">
    <property type="entry name" value="Thioredoxin-like"/>
    <property type="match status" value="1"/>
</dbReference>
<dbReference type="AlphaFoldDB" id="A0A562JDZ6"/>
<evidence type="ECO:0000313" key="2">
    <source>
        <dbReference type="EMBL" id="TWH81526.1"/>
    </source>
</evidence>
<dbReference type="InterPro" id="IPR002109">
    <property type="entry name" value="Glutaredoxin"/>
</dbReference>
<keyword evidence="3" id="KW-1185">Reference proteome</keyword>
<accession>A0A562JDZ6</accession>
<evidence type="ECO:0000313" key="3">
    <source>
        <dbReference type="Proteomes" id="UP000315343"/>
    </source>
</evidence>
<reference evidence="2 3" key="1">
    <citation type="submission" date="2019-07" db="EMBL/GenBank/DDBJ databases">
        <title>Genomic Encyclopedia of Type Strains, Phase I: the one thousand microbial genomes (KMG-I) project.</title>
        <authorList>
            <person name="Kyrpides N."/>
        </authorList>
    </citation>
    <scope>NUCLEOTIDE SEQUENCE [LARGE SCALE GENOMIC DNA]</scope>
    <source>
        <strain evidence="2 3">DSM 13558</strain>
    </source>
</reference>
<dbReference type="Proteomes" id="UP000315343">
    <property type="component" value="Unassembled WGS sequence"/>
</dbReference>
<evidence type="ECO:0000259" key="1">
    <source>
        <dbReference type="Pfam" id="PF00462"/>
    </source>
</evidence>
<dbReference type="CDD" id="cd02976">
    <property type="entry name" value="NrdH"/>
    <property type="match status" value="1"/>
</dbReference>